<accession>A0A392WE91</accession>
<name>A0A392WE91_9FABA</name>
<dbReference type="AlphaFoldDB" id="A0A392WE91"/>
<protein>
    <submittedName>
        <fullName evidence="2">Uncharacterized protein</fullName>
    </submittedName>
</protein>
<comment type="caution">
    <text evidence="2">The sequence shown here is derived from an EMBL/GenBank/DDBJ whole genome shotgun (WGS) entry which is preliminary data.</text>
</comment>
<sequence length="27" mass="3254">NGQIIIPEVYKDMEVEEKEEEDEEDDE</sequence>
<keyword evidence="3" id="KW-1185">Reference proteome</keyword>
<feature type="non-terminal residue" evidence="2">
    <location>
        <position position="1"/>
    </location>
</feature>
<evidence type="ECO:0000256" key="1">
    <source>
        <dbReference type="SAM" id="MobiDB-lite"/>
    </source>
</evidence>
<evidence type="ECO:0000313" key="2">
    <source>
        <dbReference type="EMBL" id="MCI96995.1"/>
    </source>
</evidence>
<feature type="region of interest" description="Disordered" evidence="1">
    <location>
        <begin position="1"/>
        <end position="27"/>
    </location>
</feature>
<evidence type="ECO:0000313" key="3">
    <source>
        <dbReference type="Proteomes" id="UP000265520"/>
    </source>
</evidence>
<reference evidence="2 3" key="1">
    <citation type="journal article" date="2018" name="Front. Plant Sci.">
        <title>Red Clover (Trifolium pratense) and Zigzag Clover (T. medium) - A Picture of Genomic Similarities and Differences.</title>
        <authorList>
            <person name="Dluhosova J."/>
            <person name="Istvanek J."/>
            <person name="Nedelnik J."/>
            <person name="Repkova J."/>
        </authorList>
    </citation>
    <scope>NUCLEOTIDE SEQUENCE [LARGE SCALE GENOMIC DNA]</scope>
    <source>
        <strain evidence="3">cv. 10/8</strain>
        <tissue evidence="2">Leaf</tissue>
    </source>
</reference>
<dbReference type="Proteomes" id="UP000265520">
    <property type="component" value="Unassembled WGS sequence"/>
</dbReference>
<organism evidence="2 3">
    <name type="scientific">Trifolium medium</name>
    <dbReference type="NCBI Taxonomy" id="97028"/>
    <lineage>
        <taxon>Eukaryota</taxon>
        <taxon>Viridiplantae</taxon>
        <taxon>Streptophyta</taxon>
        <taxon>Embryophyta</taxon>
        <taxon>Tracheophyta</taxon>
        <taxon>Spermatophyta</taxon>
        <taxon>Magnoliopsida</taxon>
        <taxon>eudicotyledons</taxon>
        <taxon>Gunneridae</taxon>
        <taxon>Pentapetalae</taxon>
        <taxon>rosids</taxon>
        <taxon>fabids</taxon>
        <taxon>Fabales</taxon>
        <taxon>Fabaceae</taxon>
        <taxon>Papilionoideae</taxon>
        <taxon>50 kb inversion clade</taxon>
        <taxon>NPAAA clade</taxon>
        <taxon>Hologalegina</taxon>
        <taxon>IRL clade</taxon>
        <taxon>Trifolieae</taxon>
        <taxon>Trifolium</taxon>
    </lineage>
</organism>
<dbReference type="EMBL" id="LXQA011430186">
    <property type="protein sequence ID" value="MCI96995.1"/>
    <property type="molecule type" value="Genomic_DNA"/>
</dbReference>
<proteinExistence type="predicted"/>
<feature type="compositionally biased region" description="Acidic residues" evidence="1">
    <location>
        <begin position="14"/>
        <end position="27"/>
    </location>
</feature>